<name>A0A2S9QRA2_9MICO</name>
<dbReference type="Proteomes" id="UP000238650">
    <property type="component" value="Unassembled WGS sequence"/>
</dbReference>
<comment type="caution">
    <text evidence="2">The sequence shown here is derived from an EMBL/GenBank/DDBJ whole genome shotgun (WGS) entry which is preliminary data.</text>
</comment>
<gene>
    <name evidence="2" type="ORF">B4915_03475</name>
</gene>
<evidence type="ECO:0000256" key="1">
    <source>
        <dbReference type="SAM" id="MobiDB-lite"/>
    </source>
</evidence>
<accession>A0A2S9QRA2</accession>
<evidence type="ECO:0000313" key="2">
    <source>
        <dbReference type="EMBL" id="PRI12127.1"/>
    </source>
</evidence>
<proteinExistence type="predicted"/>
<dbReference type="RefSeq" id="WP_105804436.1">
    <property type="nucleotide sequence ID" value="NZ_MWZD01000013.1"/>
</dbReference>
<reference evidence="2 3" key="1">
    <citation type="journal article" date="2017" name="New Microbes New Infect">
        <title>Genome sequence of 'Leucobacter massiliensis' sp. nov. isolated from human pharynx after travel to the 2014 Hajj.</title>
        <authorList>
            <person name="Leangapichart T."/>
            <person name="Gautret P."/>
            <person name="Nguyen T.T."/>
            <person name="Armstrong N."/>
            <person name="Rolain J.M."/>
        </authorList>
    </citation>
    <scope>NUCLEOTIDE SEQUENCE [LARGE SCALE GENOMIC DNA]</scope>
    <source>
        <strain evidence="2 3">122RC15</strain>
    </source>
</reference>
<keyword evidence="3" id="KW-1185">Reference proteome</keyword>
<dbReference type="EMBL" id="MWZD01000013">
    <property type="protein sequence ID" value="PRI12127.1"/>
    <property type="molecule type" value="Genomic_DNA"/>
</dbReference>
<dbReference type="AlphaFoldDB" id="A0A2S9QRA2"/>
<protein>
    <submittedName>
        <fullName evidence="2">Uncharacterized protein</fullName>
    </submittedName>
</protein>
<evidence type="ECO:0000313" key="3">
    <source>
        <dbReference type="Proteomes" id="UP000238650"/>
    </source>
</evidence>
<feature type="region of interest" description="Disordered" evidence="1">
    <location>
        <begin position="61"/>
        <end position="100"/>
    </location>
</feature>
<organism evidence="2 3">
    <name type="scientific">Leucobacter massiliensis</name>
    <dbReference type="NCBI Taxonomy" id="1686285"/>
    <lineage>
        <taxon>Bacteria</taxon>
        <taxon>Bacillati</taxon>
        <taxon>Actinomycetota</taxon>
        <taxon>Actinomycetes</taxon>
        <taxon>Micrococcales</taxon>
        <taxon>Microbacteriaceae</taxon>
        <taxon>Leucobacter</taxon>
    </lineage>
</organism>
<sequence>MASKTSKDLFAEAASAQKAAKLAEAREYEAFGREIAKRFAPGVRGATDAIAASRIALDGVTVPDDSAGTVSSDSHETVPPDSDDETDAQPSFSSGGWSRQ</sequence>
<feature type="compositionally biased region" description="Polar residues" evidence="1">
    <location>
        <begin position="88"/>
        <end position="100"/>
    </location>
</feature>